<keyword evidence="6 10" id="KW-1133">Transmembrane helix</keyword>
<dbReference type="AlphaFoldDB" id="A0A395I8Y5"/>
<gene>
    <name evidence="12" type="ORF">BO97DRAFT_381633</name>
</gene>
<accession>A0A395I8Y5</accession>
<feature type="compositionally biased region" description="Acidic residues" evidence="9">
    <location>
        <begin position="639"/>
        <end position="652"/>
    </location>
</feature>
<dbReference type="FunFam" id="1.10.3380.10:FF:000019">
    <property type="entry name" value="Protein translocation complex componenet (Npl1), putative"/>
    <property type="match status" value="1"/>
</dbReference>
<evidence type="ECO:0000256" key="1">
    <source>
        <dbReference type="ARBA" id="ARBA00004477"/>
    </source>
</evidence>
<dbReference type="SMART" id="SM00271">
    <property type="entry name" value="DnaJ"/>
    <property type="match status" value="1"/>
</dbReference>
<feature type="compositionally biased region" description="Acidic residues" evidence="9">
    <location>
        <begin position="679"/>
        <end position="708"/>
    </location>
</feature>
<proteinExistence type="predicted"/>
<keyword evidence="4" id="KW-0256">Endoplasmic reticulum</keyword>
<feature type="domain" description="J" evidence="11">
    <location>
        <begin position="105"/>
        <end position="177"/>
    </location>
</feature>
<dbReference type="GeneID" id="37197545"/>
<dbReference type="FunFam" id="2.60.40.150:FF:000169">
    <property type="entry name" value="Protein translocation complex component (Npl1)"/>
    <property type="match status" value="1"/>
</dbReference>
<dbReference type="FunFam" id="1.10.287.110:FF:000039">
    <property type="entry name" value="Protein translocation complex component (Npl1)"/>
    <property type="match status" value="1"/>
</dbReference>
<dbReference type="Gene3D" id="1.10.3380.10">
    <property type="entry name" value="Sec63 N-terminal domain-like domain"/>
    <property type="match status" value="1"/>
</dbReference>
<dbReference type="SUPFAM" id="SSF46565">
    <property type="entry name" value="Chaperone J-domain"/>
    <property type="match status" value="1"/>
</dbReference>
<dbReference type="Gene3D" id="2.60.40.150">
    <property type="entry name" value="C2 domain"/>
    <property type="match status" value="1"/>
</dbReference>
<keyword evidence="5" id="KW-0653">Protein transport</keyword>
<reference evidence="12 13" key="1">
    <citation type="submission" date="2018-02" db="EMBL/GenBank/DDBJ databases">
        <title>The genomes of Aspergillus section Nigri reveals drivers in fungal speciation.</title>
        <authorList>
            <consortium name="DOE Joint Genome Institute"/>
            <person name="Vesth T.C."/>
            <person name="Nybo J."/>
            <person name="Theobald S."/>
            <person name="Brandl J."/>
            <person name="Frisvad J.C."/>
            <person name="Nielsen K.F."/>
            <person name="Lyhne E.K."/>
            <person name="Kogle M.E."/>
            <person name="Kuo A."/>
            <person name="Riley R."/>
            <person name="Clum A."/>
            <person name="Nolan M."/>
            <person name="Lipzen A."/>
            <person name="Salamov A."/>
            <person name="Henrissat B."/>
            <person name="Wiebenga A."/>
            <person name="De vries R.P."/>
            <person name="Grigoriev I.V."/>
            <person name="Mortensen U.H."/>
            <person name="Andersen M.R."/>
            <person name="Baker S.E."/>
        </authorList>
    </citation>
    <scope>NUCLEOTIDE SEQUENCE [LARGE SCALE GENOMIC DNA]</scope>
    <source>
        <strain evidence="12 13">CBS 101889</strain>
    </source>
</reference>
<evidence type="ECO:0000256" key="2">
    <source>
        <dbReference type="ARBA" id="ARBA00022448"/>
    </source>
</evidence>
<dbReference type="GO" id="GO:0006620">
    <property type="term" value="P:post-translational protein targeting to endoplasmic reticulum membrane"/>
    <property type="evidence" value="ECO:0007669"/>
    <property type="project" value="TreeGrafter"/>
</dbReference>
<dbReference type="CDD" id="cd06257">
    <property type="entry name" value="DnaJ"/>
    <property type="match status" value="1"/>
</dbReference>
<keyword evidence="2" id="KW-0813">Transport</keyword>
<evidence type="ECO:0000313" key="13">
    <source>
        <dbReference type="Proteomes" id="UP000248961"/>
    </source>
</evidence>
<dbReference type="VEuPathDB" id="FungiDB:BO97DRAFT_381633"/>
<dbReference type="InterPro" id="IPR014756">
    <property type="entry name" value="Ig_E-set"/>
</dbReference>
<dbReference type="Proteomes" id="UP000248961">
    <property type="component" value="Unassembled WGS sequence"/>
</dbReference>
<dbReference type="RefSeq" id="XP_025555846.1">
    <property type="nucleotide sequence ID" value="XM_025693256.1"/>
</dbReference>
<evidence type="ECO:0000256" key="10">
    <source>
        <dbReference type="SAM" id="Phobius"/>
    </source>
</evidence>
<evidence type="ECO:0000256" key="6">
    <source>
        <dbReference type="ARBA" id="ARBA00022989"/>
    </source>
</evidence>
<dbReference type="InterPro" id="IPR035892">
    <property type="entry name" value="C2_domain_sf"/>
</dbReference>
<feature type="region of interest" description="Disordered" evidence="9">
    <location>
        <begin position="639"/>
        <end position="708"/>
    </location>
</feature>
<dbReference type="SUPFAM" id="SSF158702">
    <property type="entry name" value="Sec63 N-terminal domain-like"/>
    <property type="match status" value="1"/>
</dbReference>
<evidence type="ECO:0000259" key="11">
    <source>
        <dbReference type="PROSITE" id="PS50076"/>
    </source>
</evidence>
<dbReference type="GO" id="GO:0031207">
    <property type="term" value="C:Sec62/Sec63 complex"/>
    <property type="evidence" value="ECO:0007669"/>
    <property type="project" value="TreeGrafter"/>
</dbReference>
<keyword evidence="3 10" id="KW-0812">Transmembrane</keyword>
<feature type="transmembrane region" description="Helical" evidence="10">
    <location>
        <begin position="12"/>
        <end position="34"/>
    </location>
</feature>
<dbReference type="PANTHER" id="PTHR24075:SF0">
    <property type="entry name" value="TRANSLOCATION PROTEIN SEC63 HOMOLOG"/>
    <property type="match status" value="1"/>
</dbReference>
<dbReference type="Pfam" id="PF00226">
    <property type="entry name" value="DnaJ"/>
    <property type="match status" value="1"/>
</dbReference>
<evidence type="ECO:0000313" key="12">
    <source>
        <dbReference type="EMBL" id="RAL16692.1"/>
    </source>
</evidence>
<evidence type="ECO:0000256" key="4">
    <source>
        <dbReference type="ARBA" id="ARBA00022824"/>
    </source>
</evidence>
<dbReference type="GO" id="GO:0008320">
    <property type="term" value="F:protein transmembrane transporter activity"/>
    <property type="evidence" value="ECO:0007669"/>
    <property type="project" value="TreeGrafter"/>
</dbReference>
<dbReference type="EMBL" id="KZ824268">
    <property type="protein sequence ID" value="RAL16692.1"/>
    <property type="molecule type" value="Genomic_DNA"/>
</dbReference>
<keyword evidence="7 10" id="KW-0472">Membrane</keyword>
<evidence type="ECO:0000256" key="3">
    <source>
        <dbReference type="ARBA" id="ARBA00022692"/>
    </source>
</evidence>
<dbReference type="Gene3D" id="1.10.150.20">
    <property type="entry name" value="5' to 3' exonuclease, C-terminal subdomain"/>
    <property type="match status" value="1"/>
</dbReference>
<evidence type="ECO:0000256" key="5">
    <source>
        <dbReference type="ARBA" id="ARBA00022927"/>
    </source>
</evidence>
<evidence type="ECO:0000256" key="9">
    <source>
        <dbReference type="SAM" id="MobiDB-lite"/>
    </source>
</evidence>
<dbReference type="Gene3D" id="1.10.287.110">
    <property type="entry name" value="DnaJ domain"/>
    <property type="match status" value="1"/>
</dbReference>
<feature type="transmembrane region" description="Helical" evidence="10">
    <location>
        <begin position="205"/>
        <end position="225"/>
    </location>
</feature>
<dbReference type="GO" id="GO:0006614">
    <property type="term" value="P:SRP-dependent cotranslational protein targeting to membrane"/>
    <property type="evidence" value="ECO:0007669"/>
    <property type="project" value="TreeGrafter"/>
</dbReference>
<keyword evidence="13" id="KW-1185">Reference proteome</keyword>
<sequence>MSTDYNYDDKGQFFPFFVLTLTSLVTLPLTYNLLRPSKGLENTAPRIKSDFKPEHGDLVEAQKRKRLRKERRIKRIVTVVVGYAVMAWMAYLIVVTARTVPKIWDPYDILGISRSADEKAISRHYKRLSLVYHPDKIRPDPAKNETMEMLNERFVELTKAYKALTDEEVRNNYIQYGHPDGKQSMSIGIALPTFIVSEGNSKYTLLVYGALLGVLLPYIVGRWWYGSQRYTKERVLVASAGNIFREYRDDITDGGIINALSSGDEFMEMLQGPRSDAGLAKLEKKVLAEDSSYLTPEDREFIKGLDDSSRRKALALLWAYLGRVDLEDATLNGEKYEAAPIALSLNEAFTAIALAFGNLRPILGSFRTAQHLIQAVAPGSSPLLQLPHFTPELIRTIEGADSKEHFSVQKFMSLPEAERYRLTVGAGLLSEKQYTTAINVAKQLPVLDVSRAFFKVMGEKVITPSSLVQLVVKARFIPPGSTNVPTPSPADLEDIDPDEDDLDAVMGRKSARSKKTKMVNGQKVVVEEAKSEPVQPPLAHAPYLARDHSPRWHVFLADAKQGKMAVPPFTFTTFDQPLFDPATGQPTFNVQTLKMQFQAPPQVGDFTFVMHLLCDSYLGLDTKLEITLHIDDPAKAAALDEEDDISEPDEDSIAGQMQALKTGQPPKKKTKKSSAAADSSEEEESDTDGDAGDTSDTNTETDIDDDDD</sequence>
<dbReference type="PANTHER" id="PTHR24075">
    <property type="entry name" value="SEC63 DOMAIN-CONTAINING"/>
    <property type="match status" value="1"/>
</dbReference>
<dbReference type="SMART" id="SM00973">
    <property type="entry name" value="Sec63"/>
    <property type="match status" value="1"/>
</dbReference>
<comment type="subcellular location">
    <subcellularLocation>
        <location evidence="1">Endoplasmic reticulum membrane</location>
        <topology evidence="1">Multi-pass membrane protein</topology>
    </subcellularLocation>
</comment>
<evidence type="ECO:0000256" key="7">
    <source>
        <dbReference type="ARBA" id="ARBA00023136"/>
    </source>
</evidence>
<dbReference type="STRING" id="1450537.A0A395I8Y5"/>
<dbReference type="InterPro" id="IPR001623">
    <property type="entry name" value="DnaJ_domain"/>
</dbReference>
<dbReference type="OrthoDB" id="1734229at2759"/>
<name>A0A395I8Y5_ASPHC</name>
<evidence type="ECO:0000256" key="8">
    <source>
        <dbReference type="ARBA" id="ARBA00023186"/>
    </source>
</evidence>
<organism evidence="12 13">
    <name type="scientific">Aspergillus homomorphus (strain CBS 101889)</name>
    <dbReference type="NCBI Taxonomy" id="1450537"/>
    <lineage>
        <taxon>Eukaryota</taxon>
        <taxon>Fungi</taxon>
        <taxon>Dikarya</taxon>
        <taxon>Ascomycota</taxon>
        <taxon>Pezizomycotina</taxon>
        <taxon>Eurotiomycetes</taxon>
        <taxon>Eurotiomycetidae</taxon>
        <taxon>Eurotiales</taxon>
        <taxon>Aspergillaceae</taxon>
        <taxon>Aspergillus</taxon>
        <taxon>Aspergillus subgen. Circumdati</taxon>
    </lineage>
</organism>
<dbReference type="SUPFAM" id="SSF81296">
    <property type="entry name" value="E set domains"/>
    <property type="match status" value="1"/>
</dbReference>
<protein>
    <recommendedName>
        <fullName evidence="11">J domain-containing protein</fullName>
    </recommendedName>
</protein>
<dbReference type="PRINTS" id="PR00625">
    <property type="entry name" value="JDOMAIN"/>
</dbReference>
<dbReference type="InterPro" id="IPR004179">
    <property type="entry name" value="Sec63-dom"/>
</dbReference>
<feature type="transmembrane region" description="Helical" evidence="10">
    <location>
        <begin position="73"/>
        <end position="94"/>
    </location>
</feature>
<dbReference type="InterPro" id="IPR036869">
    <property type="entry name" value="J_dom_sf"/>
</dbReference>
<keyword evidence="8" id="KW-0143">Chaperone</keyword>
<dbReference type="PROSITE" id="PS50076">
    <property type="entry name" value="DNAJ_2"/>
    <property type="match status" value="1"/>
</dbReference>
<dbReference type="GO" id="GO:0003723">
    <property type="term" value="F:RNA binding"/>
    <property type="evidence" value="ECO:0007669"/>
    <property type="project" value="TreeGrafter"/>
</dbReference>